<comment type="caution">
    <text evidence="2">The sequence shown here is derived from an EMBL/GenBank/DDBJ whole genome shotgun (WGS) entry which is preliminary data.</text>
</comment>
<accession>A0A963YU44</accession>
<feature type="chain" id="PRO_5037397010" evidence="1">
    <location>
        <begin position="25"/>
        <end position="101"/>
    </location>
</feature>
<dbReference type="RefSeq" id="WP_227322402.1">
    <property type="nucleotide sequence ID" value="NZ_JAESVB010000007.1"/>
</dbReference>
<sequence length="101" mass="10390">MINTKLLSALAIFGGIAVSTSAFAQSASQMSLVNGATTGLGAHHRFTTVAAAQDHCQGDTIVWSNGMSKTYKIVQSGATTASHGFFACKMEADTAGFTEAN</sequence>
<keyword evidence="3" id="KW-1185">Reference proteome</keyword>
<evidence type="ECO:0000313" key="2">
    <source>
        <dbReference type="EMBL" id="MCB8876744.1"/>
    </source>
</evidence>
<feature type="signal peptide" evidence="1">
    <location>
        <begin position="1"/>
        <end position="24"/>
    </location>
</feature>
<reference evidence="2" key="1">
    <citation type="journal article" date="2021" name="Microorganisms">
        <title>Acidisoma silvae sp. nov. and Acidisomacellulosilytica sp. nov., Two Acidophilic Bacteria Isolated from Decaying Wood, Hydrolyzing Cellulose and Producing Poly-3-hydroxybutyrate.</title>
        <authorList>
            <person name="Mieszkin S."/>
            <person name="Pouder E."/>
            <person name="Uroz S."/>
            <person name="Simon-Colin C."/>
            <person name="Alain K."/>
        </authorList>
    </citation>
    <scope>NUCLEOTIDE SEQUENCE</scope>
    <source>
        <strain evidence="2">HW T2.11</strain>
    </source>
</reference>
<gene>
    <name evidence="2" type="ORF">ASILVAE211_16250</name>
</gene>
<keyword evidence="1" id="KW-0732">Signal</keyword>
<dbReference type="EMBL" id="JAESVB010000007">
    <property type="protein sequence ID" value="MCB8876744.1"/>
    <property type="molecule type" value="Genomic_DNA"/>
</dbReference>
<reference evidence="2" key="2">
    <citation type="submission" date="2021-01" db="EMBL/GenBank/DDBJ databases">
        <authorList>
            <person name="Mieszkin S."/>
            <person name="Pouder E."/>
            <person name="Alain K."/>
        </authorList>
    </citation>
    <scope>NUCLEOTIDE SEQUENCE</scope>
    <source>
        <strain evidence="2">HW T2.11</strain>
    </source>
</reference>
<proteinExistence type="predicted"/>
<dbReference type="AlphaFoldDB" id="A0A963YU44"/>
<evidence type="ECO:0000313" key="3">
    <source>
        <dbReference type="Proteomes" id="UP000708298"/>
    </source>
</evidence>
<evidence type="ECO:0000256" key="1">
    <source>
        <dbReference type="SAM" id="SignalP"/>
    </source>
</evidence>
<name>A0A963YU44_9PROT</name>
<dbReference type="Proteomes" id="UP000708298">
    <property type="component" value="Unassembled WGS sequence"/>
</dbReference>
<organism evidence="2 3">
    <name type="scientific">Acidisoma silvae</name>
    <dbReference type="NCBI Taxonomy" id="2802396"/>
    <lineage>
        <taxon>Bacteria</taxon>
        <taxon>Pseudomonadati</taxon>
        <taxon>Pseudomonadota</taxon>
        <taxon>Alphaproteobacteria</taxon>
        <taxon>Acetobacterales</taxon>
        <taxon>Acidocellaceae</taxon>
        <taxon>Acidisoma</taxon>
    </lineage>
</organism>
<protein>
    <submittedName>
        <fullName evidence="2">Uncharacterized protein</fullName>
    </submittedName>
</protein>